<sequence>MLFLADARLPIDDVDLDWDEVLEMERTVAAFPTGEIGKGRRRIADVAGGIGPRDHLTSMDDPQRRPLAKTGGQPSRGLYGEGRQHGHCLNRQIVHPN</sequence>
<evidence type="ECO:0000256" key="1">
    <source>
        <dbReference type="SAM" id="MobiDB-lite"/>
    </source>
</evidence>
<feature type="compositionally biased region" description="Basic and acidic residues" evidence="1">
    <location>
        <begin position="52"/>
        <end position="64"/>
    </location>
</feature>
<accession>A0ABX8CT01</accession>
<dbReference type="EMBL" id="CP074371">
    <property type="protein sequence ID" value="QVI21310.1"/>
    <property type="molecule type" value="Genomic_DNA"/>
</dbReference>
<gene>
    <name evidence="2" type="ORF">KHQ06_35925</name>
</gene>
<name>A0ABX8CT01_9NOCA</name>
<keyword evidence="3" id="KW-1185">Reference proteome</keyword>
<proteinExistence type="predicted"/>
<feature type="region of interest" description="Disordered" evidence="1">
    <location>
        <begin position="48"/>
        <end position="97"/>
    </location>
</feature>
<reference evidence="2 3" key="1">
    <citation type="submission" date="2021-04" db="EMBL/GenBank/DDBJ databases">
        <title>Nocardia tengchongensis.</title>
        <authorList>
            <person name="Zhuang k."/>
            <person name="Ran Y."/>
            <person name="Li W."/>
        </authorList>
    </citation>
    <scope>NUCLEOTIDE SEQUENCE [LARGE SCALE GENOMIC DNA]</scope>
    <source>
        <strain evidence="2 3">CFH S0057</strain>
    </source>
</reference>
<evidence type="ECO:0000313" key="3">
    <source>
        <dbReference type="Proteomes" id="UP000683310"/>
    </source>
</evidence>
<organism evidence="2 3">
    <name type="scientific">Nocardia tengchongensis</name>
    <dbReference type="NCBI Taxonomy" id="2055889"/>
    <lineage>
        <taxon>Bacteria</taxon>
        <taxon>Bacillati</taxon>
        <taxon>Actinomycetota</taxon>
        <taxon>Actinomycetes</taxon>
        <taxon>Mycobacteriales</taxon>
        <taxon>Nocardiaceae</taxon>
        <taxon>Nocardia</taxon>
    </lineage>
</organism>
<evidence type="ECO:0000313" key="2">
    <source>
        <dbReference type="EMBL" id="QVI21310.1"/>
    </source>
</evidence>
<dbReference type="Proteomes" id="UP000683310">
    <property type="component" value="Chromosome"/>
</dbReference>
<protein>
    <submittedName>
        <fullName evidence="2">Uncharacterized protein</fullName>
    </submittedName>
</protein>